<dbReference type="AlphaFoldDB" id="A0A0N4XB59"/>
<evidence type="ECO:0000256" key="1">
    <source>
        <dbReference type="ARBA" id="ARBA00022741"/>
    </source>
</evidence>
<dbReference type="GO" id="GO:0005525">
    <property type="term" value="F:GTP binding"/>
    <property type="evidence" value="ECO:0007669"/>
    <property type="project" value="UniProtKB-KW"/>
</dbReference>
<gene>
    <name evidence="4" type="ORF">HPLM_LOCUS21593</name>
</gene>
<organism evidence="6">
    <name type="scientific">Haemonchus placei</name>
    <name type="common">Barber's pole worm</name>
    <dbReference type="NCBI Taxonomy" id="6290"/>
    <lineage>
        <taxon>Eukaryota</taxon>
        <taxon>Metazoa</taxon>
        <taxon>Ecdysozoa</taxon>
        <taxon>Nematoda</taxon>
        <taxon>Chromadorea</taxon>
        <taxon>Rhabditida</taxon>
        <taxon>Rhabditina</taxon>
        <taxon>Rhabditomorpha</taxon>
        <taxon>Strongyloidea</taxon>
        <taxon>Trichostrongylidae</taxon>
        <taxon>Haemonchus</taxon>
    </lineage>
</organism>
<dbReference type="Pfam" id="PF00025">
    <property type="entry name" value="Arf"/>
    <property type="match status" value="1"/>
</dbReference>
<evidence type="ECO:0000313" key="6">
    <source>
        <dbReference type="WBParaSite" id="HPLM_0002160401-mRNA-1"/>
    </source>
</evidence>
<keyword evidence="5" id="KW-1185">Reference proteome</keyword>
<protein>
    <submittedName>
        <fullName evidence="6">ADP-ribosylation factor-like protein 3</fullName>
    </submittedName>
</protein>
<name>A0A0N4XB59_HAEPC</name>
<dbReference type="GO" id="GO:0003924">
    <property type="term" value="F:GTPase activity"/>
    <property type="evidence" value="ECO:0007669"/>
    <property type="project" value="InterPro"/>
</dbReference>
<proteinExistence type="predicted"/>
<evidence type="ECO:0000256" key="3">
    <source>
        <dbReference type="PIRSR" id="PIRSR606689-1"/>
    </source>
</evidence>
<dbReference type="WBParaSite" id="HPLM_0002160401-mRNA-1">
    <property type="protein sequence ID" value="HPLM_0002160401-mRNA-1"/>
    <property type="gene ID" value="HPLM_0002160401"/>
</dbReference>
<dbReference type="Gene3D" id="3.40.50.300">
    <property type="entry name" value="P-loop containing nucleotide triphosphate hydrolases"/>
    <property type="match status" value="1"/>
</dbReference>
<dbReference type="EMBL" id="UZAF01023710">
    <property type="protein sequence ID" value="VDO90960.1"/>
    <property type="molecule type" value="Genomic_DNA"/>
</dbReference>
<evidence type="ECO:0000313" key="4">
    <source>
        <dbReference type="EMBL" id="VDO90960.1"/>
    </source>
</evidence>
<evidence type="ECO:0000256" key="2">
    <source>
        <dbReference type="ARBA" id="ARBA00023134"/>
    </source>
</evidence>
<reference evidence="6" key="1">
    <citation type="submission" date="2017-02" db="UniProtKB">
        <authorList>
            <consortium name="WormBaseParasite"/>
        </authorList>
    </citation>
    <scope>IDENTIFICATION</scope>
</reference>
<dbReference type="InterPro" id="IPR027417">
    <property type="entry name" value="P-loop_NTPase"/>
</dbReference>
<dbReference type="STRING" id="6290.A0A0N4XB59"/>
<evidence type="ECO:0000313" key="5">
    <source>
        <dbReference type="Proteomes" id="UP000268014"/>
    </source>
</evidence>
<keyword evidence="1 3" id="KW-0547">Nucleotide-binding</keyword>
<dbReference type="InterPro" id="IPR006689">
    <property type="entry name" value="Small_GTPase_ARF/SAR"/>
</dbReference>
<accession>A0A0N4XB59</accession>
<reference evidence="4 5" key="2">
    <citation type="submission" date="2018-11" db="EMBL/GenBank/DDBJ databases">
        <authorList>
            <consortium name="Pathogen Informatics"/>
        </authorList>
    </citation>
    <scope>NUCLEOTIDE SEQUENCE [LARGE SCALE GENOMIC DNA]</scope>
    <source>
        <strain evidence="4 5">MHpl1</strain>
    </source>
</reference>
<feature type="binding site" evidence="3">
    <location>
        <begin position="35"/>
        <end position="38"/>
    </location>
    <ligand>
        <name>GTP</name>
        <dbReference type="ChEBI" id="CHEBI:37565"/>
    </ligand>
</feature>
<dbReference type="OrthoDB" id="2011769at2759"/>
<keyword evidence="2 3" id="KW-0342">GTP-binding</keyword>
<dbReference type="Proteomes" id="UP000268014">
    <property type="component" value="Unassembled WGS sequence"/>
</dbReference>
<sequence>MVPVACLTRSVDVDRALENKTFDKGGRVPALILANKQDVVSSAPTSGILKRLKLTEIRDRVWQIQGCSA</sequence>